<proteinExistence type="predicted"/>
<sequence>MIVRLVKLENSYFKADQWSAFLWLKGYSFYFFEDKVDIYKLPMLAEF</sequence>
<name>A0ABU9H8P8_9GAMM</name>
<reference evidence="1 2" key="1">
    <citation type="submission" date="2024-02" db="EMBL/GenBank/DDBJ databases">
        <title>Bacteria isolated from the canopy kelp, Nereocystis luetkeana.</title>
        <authorList>
            <person name="Pfister C.A."/>
            <person name="Younker I.T."/>
            <person name="Light S.H."/>
        </authorList>
    </citation>
    <scope>NUCLEOTIDE SEQUENCE [LARGE SCALE GENOMIC DNA]</scope>
    <source>
        <strain evidence="1 2">TI.2.07</strain>
    </source>
</reference>
<gene>
    <name evidence="1" type="ORF">V6255_03730</name>
</gene>
<protein>
    <submittedName>
        <fullName evidence="1">Uncharacterized protein</fullName>
    </submittedName>
</protein>
<evidence type="ECO:0000313" key="1">
    <source>
        <dbReference type="EMBL" id="MEL0658242.1"/>
    </source>
</evidence>
<evidence type="ECO:0000313" key="2">
    <source>
        <dbReference type="Proteomes" id="UP001366060"/>
    </source>
</evidence>
<accession>A0ABU9H8P8</accession>
<organism evidence="1 2">
    <name type="scientific">Psychromonas arctica</name>
    <dbReference type="NCBI Taxonomy" id="168275"/>
    <lineage>
        <taxon>Bacteria</taxon>
        <taxon>Pseudomonadati</taxon>
        <taxon>Pseudomonadota</taxon>
        <taxon>Gammaproteobacteria</taxon>
        <taxon>Alteromonadales</taxon>
        <taxon>Psychromonadaceae</taxon>
        <taxon>Psychromonas</taxon>
    </lineage>
</organism>
<dbReference type="Proteomes" id="UP001366060">
    <property type="component" value="Unassembled WGS sequence"/>
</dbReference>
<dbReference type="EMBL" id="JBAKBA010000005">
    <property type="protein sequence ID" value="MEL0658242.1"/>
    <property type="molecule type" value="Genomic_DNA"/>
</dbReference>
<keyword evidence="2" id="KW-1185">Reference proteome</keyword>
<dbReference type="RefSeq" id="WP_341626934.1">
    <property type="nucleotide sequence ID" value="NZ_JBAKBA010000005.1"/>
</dbReference>
<comment type="caution">
    <text evidence="1">The sequence shown here is derived from an EMBL/GenBank/DDBJ whole genome shotgun (WGS) entry which is preliminary data.</text>
</comment>